<dbReference type="PANTHER" id="PTHR23028">
    <property type="entry name" value="ACETYLTRANSFERASE"/>
    <property type="match status" value="1"/>
</dbReference>
<evidence type="ECO:0000313" key="6">
    <source>
        <dbReference type="Proteomes" id="UP000546642"/>
    </source>
</evidence>
<dbReference type="PANTHER" id="PTHR23028:SF53">
    <property type="entry name" value="ACYL_TRANSF_3 DOMAIN-CONTAINING PROTEIN"/>
    <property type="match status" value="1"/>
</dbReference>
<feature type="transmembrane region" description="Helical" evidence="2">
    <location>
        <begin position="317"/>
        <end position="335"/>
    </location>
</feature>
<dbReference type="InterPro" id="IPR002656">
    <property type="entry name" value="Acyl_transf_3_dom"/>
</dbReference>
<feature type="transmembrane region" description="Helical" evidence="2">
    <location>
        <begin position="170"/>
        <end position="189"/>
    </location>
</feature>
<dbReference type="Proteomes" id="UP000546642">
    <property type="component" value="Unassembled WGS sequence"/>
</dbReference>
<dbReference type="GO" id="GO:0016747">
    <property type="term" value="F:acyltransferase activity, transferring groups other than amino-acyl groups"/>
    <property type="evidence" value="ECO:0007669"/>
    <property type="project" value="InterPro"/>
</dbReference>
<dbReference type="GO" id="GO:0016020">
    <property type="term" value="C:membrane"/>
    <property type="evidence" value="ECO:0007669"/>
    <property type="project" value="TreeGrafter"/>
</dbReference>
<evidence type="ECO:0000256" key="2">
    <source>
        <dbReference type="SAM" id="Phobius"/>
    </source>
</evidence>
<protein>
    <submittedName>
        <fullName evidence="5">Peptidoglycan/LPS O-acetylase OafA/YrhL</fullName>
    </submittedName>
</protein>
<feature type="compositionally biased region" description="Pro residues" evidence="1">
    <location>
        <begin position="1"/>
        <end position="20"/>
    </location>
</feature>
<organism evidence="5 6">
    <name type="scientific">Nocardiopsis mwathae</name>
    <dbReference type="NCBI Taxonomy" id="1472723"/>
    <lineage>
        <taxon>Bacteria</taxon>
        <taxon>Bacillati</taxon>
        <taxon>Actinomycetota</taxon>
        <taxon>Actinomycetes</taxon>
        <taxon>Streptosporangiales</taxon>
        <taxon>Nocardiopsidaceae</taxon>
        <taxon>Nocardiopsis</taxon>
    </lineage>
</organism>
<dbReference type="Pfam" id="PF19040">
    <property type="entry name" value="SGNH"/>
    <property type="match status" value="1"/>
</dbReference>
<name>A0A7X0D3I9_9ACTN</name>
<feature type="transmembrane region" description="Helical" evidence="2">
    <location>
        <begin position="196"/>
        <end position="216"/>
    </location>
</feature>
<dbReference type="AlphaFoldDB" id="A0A7X0D3I9"/>
<evidence type="ECO:0000259" key="4">
    <source>
        <dbReference type="Pfam" id="PF19040"/>
    </source>
</evidence>
<dbReference type="GO" id="GO:0009103">
    <property type="term" value="P:lipopolysaccharide biosynthetic process"/>
    <property type="evidence" value="ECO:0007669"/>
    <property type="project" value="TreeGrafter"/>
</dbReference>
<keyword evidence="6" id="KW-1185">Reference proteome</keyword>
<sequence length="690" mass="73613">MLPAPPPQSSPARPAAPGPARPAAGPGTGHRPEIHGLRGLAVLLVVVYHIWFGRVSGGVDVFLLLSGFLITGSLVRMVERRGRVDVAAFWTRLVRRLFPAASVALAGVLAAAYLFLPDDRWRDTIQQVVAAALYYENWWLAAESVDYLANNSAAGPVQHFWSLSIQGQFYLLWPLLVGAAAVIAARSGWGLRRTVLAAVATVFALSLTYSVLATAADQRWAYFDTGARLWELALGGLLALALPHLHLGHRTRVVLGWLGLAALVSCGMLIPATAFPGFAALWPTGAAVLIILAGTTNSRYAADRLLTCRPLHAVGDISYALYLWHWPVLVCYLAVTDRTLPSALGGAYVVAVSALLAVATRYLIEDRVERFATTHRTRLIAPAVALACLLPVLTAAGGWSAHLTAQQKRLEALVADPAHYPGAAALTGETEPPDLPVYPPPAEAADDVPTTYADGCNQDTAGSEVLTCTYGPDGAERTIALVGGSHAAHWFPALEEIAQDNGWRIVNIVKGACLFTDAPQTYKGAEYTSCAEWNRGVMTELADLRPDAVFTTATTTSLDTEAGYGEETVVDGYTAKWRALAALGIDVIAIRDTPRLGFDTASCVAAKPPSDCAGARSDSLAEESPLSDLADAPANVTFLDLTDHLCTADRCPAVIGNVLVYWDGGHITTTYMRTLAPPLETRMRPVTGEW</sequence>
<feature type="transmembrane region" description="Helical" evidence="2">
    <location>
        <begin position="228"/>
        <end position="247"/>
    </location>
</feature>
<feature type="transmembrane region" description="Helical" evidence="2">
    <location>
        <begin position="97"/>
        <end position="116"/>
    </location>
</feature>
<dbReference type="EMBL" id="JACHDS010000001">
    <property type="protein sequence ID" value="MBB6170120.1"/>
    <property type="molecule type" value="Genomic_DNA"/>
</dbReference>
<gene>
    <name evidence="5" type="ORF">HNR23_000180</name>
</gene>
<feature type="domain" description="SGNH" evidence="4">
    <location>
        <begin position="456"/>
        <end position="679"/>
    </location>
</feature>
<evidence type="ECO:0000313" key="5">
    <source>
        <dbReference type="EMBL" id="MBB6170120.1"/>
    </source>
</evidence>
<reference evidence="5 6" key="1">
    <citation type="submission" date="2020-08" db="EMBL/GenBank/DDBJ databases">
        <title>Sequencing the genomes of 1000 actinobacteria strains.</title>
        <authorList>
            <person name="Klenk H.-P."/>
        </authorList>
    </citation>
    <scope>NUCLEOTIDE SEQUENCE [LARGE SCALE GENOMIC DNA]</scope>
    <source>
        <strain evidence="5 6">DSM 46659</strain>
    </source>
</reference>
<dbReference type="RefSeq" id="WP_343070374.1">
    <property type="nucleotide sequence ID" value="NZ_JACHDS010000001.1"/>
</dbReference>
<feature type="transmembrane region" description="Helical" evidence="2">
    <location>
        <begin position="254"/>
        <end position="272"/>
    </location>
</feature>
<feature type="transmembrane region" description="Helical" evidence="2">
    <location>
        <begin position="58"/>
        <end position="76"/>
    </location>
</feature>
<comment type="caution">
    <text evidence="5">The sequence shown here is derived from an EMBL/GenBank/DDBJ whole genome shotgun (WGS) entry which is preliminary data.</text>
</comment>
<feature type="transmembrane region" description="Helical" evidence="2">
    <location>
        <begin position="278"/>
        <end position="296"/>
    </location>
</feature>
<evidence type="ECO:0000256" key="1">
    <source>
        <dbReference type="SAM" id="MobiDB-lite"/>
    </source>
</evidence>
<proteinExistence type="predicted"/>
<evidence type="ECO:0000259" key="3">
    <source>
        <dbReference type="Pfam" id="PF01757"/>
    </source>
</evidence>
<accession>A0A7X0D3I9</accession>
<feature type="transmembrane region" description="Helical" evidence="2">
    <location>
        <begin position="341"/>
        <end position="359"/>
    </location>
</feature>
<dbReference type="InterPro" id="IPR043968">
    <property type="entry name" value="SGNH"/>
</dbReference>
<feature type="transmembrane region" description="Helical" evidence="2">
    <location>
        <begin position="379"/>
        <end position="399"/>
    </location>
</feature>
<dbReference type="InterPro" id="IPR050879">
    <property type="entry name" value="Acyltransferase_3"/>
</dbReference>
<dbReference type="Pfam" id="PF01757">
    <property type="entry name" value="Acyl_transf_3"/>
    <property type="match status" value="1"/>
</dbReference>
<keyword evidence="2" id="KW-0812">Transmembrane</keyword>
<keyword evidence="2" id="KW-1133">Transmembrane helix</keyword>
<feature type="domain" description="Acyltransferase 3" evidence="3">
    <location>
        <begin position="33"/>
        <end position="356"/>
    </location>
</feature>
<keyword evidence="2" id="KW-0472">Membrane</keyword>
<feature type="region of interest" description="Disordered" evidence="1">
    <location>
        <begin position="1"/>
        <end position="29"/>
    </location>
</feature>